<name>A0A9P4J4L3_9PEZI</name>
<evidence type="ECO:0000313" key="2">
    <source>
        <dbReference type="EMBL" id="KAF2154506.1"/>
    </source>
</evidence>
<dbReference type="Proteomes" id="UP000799439">
    <property type="component" value="Unassembled WGS sequence"/>
</dbReference>
<feature type="compositionally biased region" description="Low complexity" evidence="1">
    <location>
        <begin position="180"/>
        <end position="202"/>
    </location>
</feature>
<organism evidence="2 3">
    <name type="scientific">Myriangium duriaei CBS 260.36</name>
    <dbReference type="NCBI Taxonomy" id="1168546"/>
    <lineage>
        <taxon>Eukaryota</taxon>
        <taxon>Fungi</taxon>
        <taxon>Dikarya</taxon>
        <taxon>Ascomycota</taxon>
        <taxon>Pezizomycotina</taxon>
        <taxon>Dothideomycetes</taxon>
        <taxon>Dothideomycetidae</taxon>
        <taxon>Myriangiales</taxon>
        <taxon>Myriangiaceae</taxon>
        <taxon>Myriangium</taxon>
    </lineage>
</organism>
<keyword evidence="3" id="KW-1185">Reference proteome</keyword>
<dbReference type="OrthoDB" id="3939980at2759"/>
<evidence type="ECO:0000256" key="1">
    <source>
        <dbReference type="SAM" id="MobiDB-lite"/>
    </source>
</evidence>
<gene>
    <name evidence="2" type="ORF">K461DRAFT_319059</name>
</gene>
<evidence type="ECO:0000313" key="3">
    <source>
        <dbReference type="Proteomes" id="UP000799439"/>
    </source>
</evidence>
<dbReference type="EMBL" id="ML996083">
    <property type="protein sequence ID" value="KAF2154506.1"/>
    <property type="molecule type" value="Genomic_DNA"/>
</dbReference>
<dbReference type="AlphaFoldDB" id="A0A9P4J4L3"/>
<comment type="caution">
    <text evidence="2">The sequence shown here is derived from an EMBL/GenBank/DDBJ whole genome shotgun (WGS) entry which is preliminary data.</text>
</comment>
<protein>
    <submittedName>
        <fullName evidence="2">Uncharacterized protein</fullName>
    </submittedName>
</protein>
<accession>A0A9P4J4L3</accession>
<feature type="region of interest" description="Disordered" evidence="1">
    <location>
        <begin position="180"/>
        <end position="210"/>
    </location>
</feature>
<proteinExistence type="predicted"/>
<sequence length="480" mass="50898">MGGPAYSATAVSLAASQLGGGLLTLSAGALVAVSTYFLASTADTNQFGLTVTVSTTSAYNSGLGPLFLTYTNAASAVTEVGCTTQLTSVSSDVKTGSVLCPASNLDFGTGSATLSFRGASTSFAFYVGATTDVITETAVVTDDVPGQTAYLYTATDTTYETTVTSTSTVTLTGDLSTSYCPSTTTEQQTSTTVTTQSPETTTGPSITPAPMPHHQCTKGRVYNTLAHHPQFAGYLCKDLLAENHHTFPSSISVWPAATLSSACSCYETNVLDKREVPTAYGPLTPHPVTSTTSYDRTRTDIVSTDVVVSTSTKKVDGGTYTTTASTDTTLDLRTPPTTCVPSPTLLDKRTSQGHHPLELQTAYLYVEVLDPVYFCNYYMSAKRSRSPLLGLSALHLTETCTGVLKDADQHVPDYANDMVNFYSDASGCDPKYERAIKGFFRQSRAFCRYWGSKVDRGMTPIPGLSAAEIYSGCQCILPKD</sequence>
<reference evidence="2" key="1">
    <citation type="journal article" date="2020" name="Stud. Mycol.">
        <title>101 Dothideomycetes genomes: a test case for predicting lifestyles and emergence of pathogens.</title>
        <authorList>
            <person name="Haridas S."/>
            <person name="Albert R."/>
            <person name="Binder M."/>
            <person name="Bloem J."/>
            <person name="Labutti K."/>
            <person name="Salamov A."/>
            <person name="Andreopoulos B."/>
            <person name="Baker S."/>
            <person name="Barry K."/>
            <person name="Bills G."/>
            <person name="Bluhm B."/>
            <person name="Cannon C."/>
            <person name="Castanera R."/>
            <person name="Culley D."/>
            <person name="Daum C."/>
            <person name="Ezra D."/>
            <person name="Gonzalez J."/>
            <person name="Henrissat B."/>
            <person name="Kuo A."/>
            <person name="Liang C."/>
            <person name="Lipzen A."/>
            <person name="Lutzoni F."/>
            <person name="Magnuson J."/>
            <person name="Mondo S."/>
            <person name="Nolan M."/>
            <person name="Ohm R."/>
            <person name="Pangilinan J."/>
            <person name="Park H.-J."/>
            <person name="Ramirez L."/>
            <person name="Alfaro M."/>
            <person name="Sun H."/>
            <person name="Tritt A."/>
            <person name="Yoshinaga Y."/>
            <person name="Zwiers L.-H."/>
            <person name="Turgeon B."/>
            <person name="Goodwin S."/>
            <person name="Spatafora J."/>
            <person name="Crous P."/>
            <person name="Grigoriev I."/>
        </authorList>
    </citation>
    <scope>NUCLEOTIDE SEQUENCE</scope>
    <source>
        <strain evidence="2">CBS 260.36</strain>
    </source>
</reference>